<dbReference type="EMBL" id="CAFBQW010000125">
    <property type="protein sequence ID" value="CAB5067216.1"/>
    <property type="molecule type" value="Genomic_DNA"/>
</dbReference>
<evidence type="ECO:0000313" key="2">
    <source>
        <dbReference type="EMBL" id="CAB5067216.1"/>
    </source>
</evidence>
<feature type="region of interest" description="Disordered" evidence="1">
    <location>
        <begin position="186"/>
        <end position="210"/>
    </location>
</feature>
<protein>
    <submittedName>
        <fullName evidence="2">Unannotated protein</fullName>
    </submittedName>
</protein>
<organism evidence="2">
    <name type="scientific">freshwater metagenome</name>
    <dbReference type="NCBI Taxonomy" id="449393"/>
    <lineage>
        <taxon>unclassified sequences</taxon>
        <taxon>metagenomes</taxon>
        <taxon>ecological metagenomes</taxon>
    </lineage>
</organism>
<reference evidence="2" key="1">
    <citation type="submission" date="2020-05" db="EMBL/GenBank/DDBJ databases">
        <authorList>
            <person name="Chiriac C."/>
            <person name="Salcher M."/>
            <person name="Ghai R."/>
            <person name="Kavagutti S V."/>
        </authorList>
    </citation>
    <scope>NUCLEOTIDE SEQUENCE</scope>
</reference>
<feature type="compositionally biased region" description="Basic residues" evidence="1">
    <location>
        <begin position="193"/>
        <end position="202"/>
    </location>
</feature>
<name>A0A6J7UQR3_9ZZZZ</name>
<sequence>MTHHNGQFREEPADLIKQLGLLTCHWNSRAGHPGAHKYGNVQLAAFGINRIPALVIYWYLRVISRRKPCQRSQPSCLIGLDDLLHGLHALVGVNANRGQEPVGVFVQSPELVLSPSTNHGHLDSVMIHERQSVRHCVLASLNGAGHLLEHVLSRELKLFLRGGVLEVGREKLVDGTNIVKGQVHHRVDDSNSRRHRHTRQRSGRIEPGSHCLAPPTAWPARFQTVPVVSDRMGW</sequence>
<accession>A0A6J7UQR3</accession>
<dbReference type="AlphaFoldDB" id="A0A6J7UQR3"/>
<proteinExistence type="predicted"/>
<evidence type="ECO:0000256" key="1">
    <source>
        <dbReference type="SAM" id="MobiDB-lite"/>
    </source>
</evidence>
<gene>
    <name evidence="2" type="ORF">UFOPK4354_01153</name>
</gene>